<dbReference type="AlphaFoldDB" id="A0AAN6LW55"/>
<comment type="caution">
    <text evidence="2">The sequence shown here is derived from an EMBL/GenBank/DDBJ whole genome shotgun (WGS) entry which is preliminary data.</text>
</comment>
<evidence type="ECO:0000256" key="1">
    <source>
        <dbReference type="SAM" id="MobiDB-lite"/>
    </source>
</evidence>
<dbReference type="EMBL" id="WVTA01000007">
    <property type="protein sequence ID" value="KAK3208562.1"/>
    <property type="molecule type" value="Genomic_DNA"/>
</dbReference>
<feature type="compositionally biased region" description="Basic and acidic residues" evidence="1">
    <location>
        <begin position="67"/>
        <end position="79"/>
    </location>
</feature>
<dbReference type="Proteomes" id="UP001280581">
    <property type="component" value="Unassembled WGS sequence"/>
</dbReference>
<organism evidence="2 3">
    <name type="scientific">Pseudopithomyces chartarum</name>
    <dbReference type="NCBI Taxonomy" id="1892770"/>
    <lineage>
        <taxon>Eukaryota</taxon>
        <taxon>Fungi</taxon>
        <taxon>Dikarya</taxon>
        <taxon>Ascomycota</taxon>
        <taxon>Pezizomycotina</taxon>
        <taxon>Dothideomycetes</taxon>
        <taxon>Pleosporomycetidae</taxon>
        <taxon>Pleosporales</taxon>
        <taxon>Massarineae</taxon>
        <taxon>Didymosphaeriaceae</taxon>
        <taxon>Pseudopithomyces</taxon>
    </lineage>
</organism>
<feature type="compositionally biased region" description="Polar residues" evidence="1">
    <location>
        <begin position="23"/>
        <end position="50"/>
    </location>
</feature>
<feature type="region of interest" description="Disordered" evidence="1">
    <location>
        <begin position="119"/>
        <end position="138"/>
    </location>
</feature>
<sequence length="163" mass="17341">MADSTPISPPTDSAFNEPPISPISRQTTFPHKTSASVSTRTPFIDTSTPAINDAPVELDGLPASPDALRRRQTDEEALNRARKGSVVSPGLGEEKEIEAEFLGEGSVRASKEIQQKRKDMLARRGKDPGVIVDLPTEPTAEEVEAAKATEGVTTPGIPVGAER</sequence>
<proteinExistence type="predicted"/>
<keyword evidence="3" id="KW-1185">Reference proteome</keyword>
<evidence type="ECO:0000313" key="3">
    <source>
        <dbReference type="Proteomes" id="UP001280581"/>
    </source>
</evidence>
<name>A0AAN6LW55_9PLEO</name>
<feature type="region of interest" description="Disordered" evidence="1">
    <location>
        <begin position="143"/>
        <end position="163"/>
    </location>
</feature>
<evidence type="ECO:0000313" key="2">
    <source>
        <dbReference type="EMBL" id="KAK3208562.1"/>
    </source>
</evidence>
<accession>A0AAN6LW55</accession>
<reference evidence="2 3" key="1">
    <citation type="submission" date="2021-02" db="EMBL/GenBank/DDBJ databases">
        <title>Genome assembly of Pseudopithomyces chartarum.</title>
        <authorList>
            <person name="Jauregui R."/>
            <person name="Singh J."/>
            <person name="Voisey C."/>
        </authorList>
    </citation>
    <scope>NUCLEOTIDE SEQUENCE [LARGE SCALE GENOMIC DNA]</scope>
    <source>
        <strain evidence="2 3">AGR01</strain>
    </source>
</reference>
<gene>
    <name evidence="2" type="ORF">GRF29_77g1105483</name>
</gene>
<protein>
    <submittedName>
        <fullName evidence="2">Uncharacterized protein</fullName>
    </submittedName>
</protein>
<feature type="region of interest" description="Disordered" evidence="1">
    <location>
        <begin position="1"/>
        <end position="92"/>
    </location>
</feature>